<dbReference type="GO" id="GO:0003700">
    <property type="term" value="F:DNA-binding transcription factor activity"/>
    <property type="evidence" value="ECO:0007669"/>
    <property type="project" value="InterPro"/>
</dbReference>
<keyword evidence="3" id="KW-0805">Transcription regulation</keyword>
<keyword evidence="6" id="KW-0804">Transcription</keyword>
<dbReference type="InterPro" id="IPR044808">
    <property type="entry name" value="ERF_plant"/>
</dbReference>
<dbReference type="Gene3D" id="3.30.730.10">
    <property type="entry name" value="AP2/ERF domain"/>
    <property type="match status" value="1"/>
</dbReference>
<dbReference type="SUPFAM" id="SSF54171">
    <property type="entry name" value="DNA-binding domain"/>
    <property type="match status" value="1"/>
</dbReference>
<dbReference type="Pfam" id="PF00847">
    <property type="entry name" value="AP2"/>
    <property type="match status" value="1"/>
</dbReference>
<evidence type="ECO:0000256" key="1">
    <source>
        <dbReference type="ARBA" id="ARBA00004123"/>
    </source>
</evidence>
<accession>A0A8S2AWZ8</accession>
<dbReference type="InterPro" id="IPR036955">
    <property type="entry name" value="AP2/ERF_dom_sf"/>
</dbReference>
<evidence type="ECO:0000313" key="11">
    <source>
        <dbReference type="Proteomes" id="UP000682877"/>
    </source>
</evidence>
<dbReference type="PROSITE" id="PS51032">
    <property type="entry name" value="AP2_ERF"/>
    <property type="match status" value="1"/>
</dbReference>
<evidence type="ECO:0000256" key="5">
    <source>
        <dbReference type="ARBA" id="ARBA00023159"/>
    </source>
</evidence>
<dbReference type="AlphaFoldDB" id="A0A8S2AWZ8"/>
<proteinExistence type="inferred from homology"/>
<dbReference type="GO" id="GO:0005634">
    <property type="term" value="C:nucleus"/>
    <property type="evidence" value="ECO:0007669"/>
    <property type="project" value="UniProtKB-SubCell"/>
</dbReference>
<dbReference type="Proteomes" id="UP000682877">
    <property type="component" value="Chromosome 7"/>
</dbReference>
<dbReference type="InterPro" id="IPR001471">
    <property type="entry name" value="AP2/ERF_dom"/>
</dbReference>
<evidence type="ECO:0000256" key="7">
    <source>
        <dbReference type="ARBA" id="ARBA00023242"/>
    </source>
</evidence>
<dbReference type="PRINTS" id="PR00367">
    <property type="entry name" value="ETHRSPELEMNT"/>
</dbReference>
<dbReference type="GO" id="GO:0009873">
    <property type="term" value="P:ethylene-activated signaling pathway"/>
    <property type="evidence" value="ECO:0007669"/>
    <property type="project" value="UniProtKB-KW"/>
</dbReference>
<keyword evidence="4" id="KW-0238">DNA-binding</keyword>
<reference evidence="10" key="1">
    <citation type="submission" date="2021-01" db="EMBL/GenBank/DDBJ databases">
        <authorList>
            <person name="Bezrukov I."/>
        </authorList>
    </citation>
    <scope>NUCLEOTIDE SEQUENCE</scope>
</reference>
<evidence type="ECO:0000256" key="4">
    <source>
        <dbReference type="ARBA" id="ARBA00023125"/>
    </source>
</evidence>
<dbReference type="GO" id="GO:0006950">
    <property type="term" value="P:response to stress"/>
    <property type="evidence" value="ECO:0007669"/>
    <property type="project" value="UniProtKB-ARBA"/>
</dbReference>
<dbReference type="PANTHER" id="PTHR31190">
    <property type="entry name" value="DNA-BINDING DOMAIN"/>
    <property type="match status" value="1"/>
</dbReference>
<dbReference type="GO" id="GO:0000976">
    <property type="term" value="F:transcription cis-regulatory region binding"/>
    <property type="evidence" value="ECO:0007669"/>
    <property type="project" value="UniProtKB-ARBA"/>
</dbReference>
<keyword evidence="5" id="KW-0010">Activator</keyword>
<evidence type="ECO:0000313" key="10">
    <source>
        <dbReference type="EMBL" id="CAE6191102.1"/>
    </source>
</evidence>
<comment type="subcellular location">
    <subcellularLocation>
        <location evidence="1">Nucleus</location>
    </subcellularLocation>
</comment>
<keyword evidence="7" id="KW-0539">Nucleus</keyword>
<dbReference type="CDD" id="cd00018">
    <property type="entry name" value="AP2"/>
    <property type="match status" value="1"/>
</dbReference>
<organism evidence="10 11">
    <name type="scientific">Arabidopsis arenosa</name>
    <name type="common">Sand rock-cress</name>
    <name type="synonym">Cardaminopsis arenosa</name>
    <dbReference type="NCBI Taxonomy" id="38785"/>
    <lineage>
        <taxon>Eukaryota</taxon>
        <taxon>Viridiplantae</taxon>
        <taxon>Streptophyta</taxon>
        <taxon>Embryophyta</taxon>
        <taxon>Tracheophyta</taxon>
        <taxon>Spermatophyta</taxon>
        <taxon>Magnoliopsida</taxon>
        <taxon>eudicotyledons</taxon>
        <taxon>Gunneridae</taxon>
        <taxon>Pentapetalae</taxon>
        <taxon>rosids</taxon>
        <taxon>malvids</taxon>
        <taxon>Brassicales</taxon>
        <taxon>Brassicaceae</taxon>
        <taxon>Camelineae</taxon>
        <taxon>Arabidopsis</taxon>
    </lineage>
</organism>
<name>A0A8S2AWZ8_ARAAE</name>
<protein>
    <recommendedName>
        <fullName evidence="9">AP2/ERF domain-containing protein</fullName>
    </recommendedName>
</protein>
<dbReference type="SMART" id="SM00380">
    <property type="entry name" value="AP2"/>
    <property type="match status" value="1"/>
</dbReference>
<evidence type="ECO:0000256" key="6">
    <source>
        <dbReference type="ARBA" id="ARBA00023163"/>
    </source>
</evidence>
<keyword evidence="2" id="KW-0936">Ethylene signaling pathway</keyword>
<dbReference type="EMBL" id="LR999457">
    <property type="protein sequence ID" value="CAE6191102.1"/>
    <property type="molecule type" value="Genomic_DNA"/>
</dbReference>
<feature type="domain" description="AP2/ERF" evidence="9">
    <location>
        <begin position="155"/>
        <end position="213"/>
    </location>
</feature>
<dbReference type="FunFam" id="3.30.730.10:FF:000001">
    <property type="entry name" value="Ethylene-responsive transcription factor 2"/>
    <property type="match status" value="1"/>
</dbReference>
<dbReference type="PANTHER" id="PTHR31190:SF499">
    <property type="entry name" value="ETHYLENE-RESPONSIVE TRANSCRIPTION FACTOR ERF105"/>
    <property type="match status" value="1"/>
</dbReference>
<evidence type="ECO:0000256" key="3">
    <source>
        <dbReference type="ARBA" id="ARBA00023015"/>
    </source>
</evidence>
<evidence type="ECO:0000256" key="2">
    <source>
        <dbReference type="ARBA" id="ARBA00022745"/>
    </source>
</evidence>
<dbReference type="InterPro" id="IPR016177">
    <property type="entry name" value="DNA-bd_dom_sf"/>
</dbReference>
<comment type="similarity">
    <text evidence="8">Belongs to the AP2/ERF transcription factor family. ERF subfamily.</text>
</comment>
<evidence type="ECO:0000259" key="9">
    <source>
        <dbReference type="PROSITE" id="PS51032"/>
    </source>
</evidence>
<gene>
    <name evidence="10" type="ORF">AARE701A_LOCUS19162</name>
</gene>
<sequence length="304" mass="34304">MATPNEVSALFLIKKYLLDELSPLPSATTNRWMNQSDFSIFGSSAHDFTSFHQTGLEFSEFETKPEIIDLVTPKPEISDFELKPIIDSQVKSEIPLESNDSFTFQSNPARVIVQSNRKPPLKIAPPNRTKWIQFATGNPKPELPVPVVAAEEKRHYRGVRMRPWGKFAAEIRDPNRRGTRVWLGTFETAIEAARAYDKAAFRLRGSKAILNFPLEVGKWNPRAEDGHCLNNKRKRDGEEEEVTVVDKVLKTEESYAVSGRENVESAASGLTAFDDWDMTEFLSMPLLSPLSPHPPFGYPQLTVV</sequence>
<evidence type="ECO:0000256" key="8">
    <source>
        <dbReference type="ARBA" id="ARBA00024343"/>
    </source>
</evidence>
<keyword evidence="11" id="KW-1185">Reference proteome</keyword>